<dbReference type="Gene3D" id="1.25.10.10">
    <property type="entry name" value="Leucine-rich Repeat Variant"/>
    <property type="match status" value="1"/>
</dbReference>
<dbReference type="Pfam" id="PF00514">
    <property type="entry name" value="Arm"/>
    <property type="match status" value="8"/>
</dbReference>
<dbReference type="InterPro" id="IPR036975">
    <property type="entry name" value="Importin-a_IBB_sf"/>
</dbReference>
<evidence type="ECO:0000256" key="1">
    <source>
        <dbReference type="ARBA" id="ARBA00010394"/>
    </source>
</evidence>
<evidence type="ECO:0000313" key="10">
    <source>
        <dbReference type="Proteomes" id="UP001516400"/>
    </source>
</evidence>
<evidence type="ECO:0000256" key="3">
    <source>
        <dbReference type="ARBA" id="ARBA00022737"/>
    </source>
</evidence>
<feature type="region of interest" description="Disordered" evidence="7">
    <location>
        <begin position="25"/>
        <end position="46"/>
    </location>
</feature>
<sequence length="527" mass="58584">MSGSAHKHRYKNAALDSVELRRRREEEGVQLRKQKREQQLNKRRNVNLNQLLPEDVEPIQVEGDSTSPAGLTITHEMIQQLFSQDENEQLQATQKFRKLLSREPNPPIEEVIKTGMVPKFVEFLKNTTNCSLQFEAAWALTNIASGTSQQTRIVIEAGAVPIFIALLGSDYDDVQEQAVWALGNIAGDSPECRDHVLDSGILAPLLQLLSKSTRLTMTRNAVWALSNLCRGKNPPVDFAKVSPGLPVLARLLFHTDADVLSDACWALSYLSDGPNEKIQAVIDAGVCRRLVELLMHQQSNVVSAALRAVGNIVTGDDVQTQVILNCSALPCLHHLLSSPKESVRKEACWTISNITAGNRQQIQAVIDTNIFPVLIDILKKAEFKTRKEAAWAITNATSGGTPDQIRYLVDQGCIGPLCDLLTILDTKIVQVALNGLENILRLGEQDAKNHMGQNPYAVLIEECYGLDKIEFLQSHENIEVYQKAFDIIEHFFGTEEEDVNVAPSVDQEQQQYHFSSDQSVPMGGFQF</sequence>
<protein>
    <recommendedName>
        <fullName evidence="5">Importin subunit alpha</fullName>
    </recommendedName>
</protein>
<evidence type="ECO:0000259" key="8">
    <source>
        <dbReference type="PROSITE" id="PS51214"/>
    </source>
</evidence>
<dbReference type="Gene3D" id="1.20.5.690">
    <property type="entry name" value="Importin-alpha, importin-beta-binding domain"/>
    <property type="match status" value="1"/>
</dbReference>
<dbReference type="Proteomes" id="UP001516400">
    <property type="component" value="Unassembled WGS sequence"/>
</dbReference>
<feature type="compositionally biased region" description="Basic and acidic residues" evidence="7">
    <location>
        <begin position="25"/>
        <end position="40"/>
    </location>
</feature>
<dbReference type="InterPro" id="IPR002652">
    <property type="entry name" value="Importin-a_IBB"/>
</dbReference>
<dbReference type="PANTHER" id="PTHR23316">
    <property type="entry name" value="IMPORTIN ALPHA"/>
    <property type="match status" value="1"/>
</dbReference>
<dbReference type="InterPro" id="IPR016024">
    <property type="entry name" value="ARM-type_fold"/>
</dbReference>
<dbReference type="InterPro" id="IPR011989">
    <property type="entry name" value="ARM-like"/>
</dbReference>
<keyword evidence="4 5" id="KW-0653">Protein transport</keyword>
<comment type="caution">
    <text evidence="9">The sequence shown here is derived from an EMBL/GenBank/DDBJ whole genome shotgun (WGS) entry which is preliminary data.</text>
</comment>
<dbReference type="InterPro" id="IPR000225">
    <property type="entry name" value="Armadillo"/>
</dbReference>
<dbReference type="InterPro" id="IPR032413">
    <property type="entry name" value="Arm_3"/>
</dbReference>
<comment type="similarity">
    <text evidence="1 5">Belongs to the importin alpha family.</text>
</comment>
<reference evidence="9 10" key="1">
    <citation type="journal article" date="2021" name="BMC Biol.">
        <title>Horizontally acquired antibacterial genes associated with adaptive radiation of ladybird beetles.</title>
        <authorList>
            <person name="Li H.S."/>
            <person name="Tang X.F."/>
            <person name="Huang Y.H."/>
            <person name="Xu Z.Y."/>
            <person name="Chen M.L."/>
            <person name="Du X.Y."/>
            <person name="Qiu B.Y."/>
            <person name="Chen P.T."/>
            <person name="Zhang W."/>
            <person name="Slipinski A."/>
            <person name="Escalona H.E."/>
            <person name="Waterhouse R.M."/>
            <person name="Zwick A."/>
            <person name="Pang H."/>
        </authorList>
    </citation>
    <scope>NUCLEOTIDE SEQUENCE [LARGE SCALE GENOMIC DNA]</scope>
    <source>
        <strain evidence="9">SYSU2018</strain>
    </source>
</reference>
<feature type="repeat" description="ARM" evidence="6">
    <location>
        <begin position="158"/>
        <end position="186"/>
    </location>
</feature>
<evidence type="ECO:0000256" key="7">
    <source>
        <dbReference type="SAM" id="MobiDB-lite"/>
    </source>
</evidence>
<dbReference type="InterPro" id="IPR024931">
    <property type="entry name" value="Importin_alpha"/>
</dbReference>
<dbReference type="FunFam" id="1.25.10.10:FF:000013">
    <property type="entry name" value="Importin subunit alpha"/>
    <property type="match status" value="1"/>
</dbReference>
<keyword evidence="10" id="KW-1185">Reference proteome</keyword>
<dbReference type="SUPFAM" id="SSF48371">
    <property type="entry name" value="ARM repeat"/>
    <property type="match status" value="1"/>
</dbReference>
<dbReference type="GO" id="GO:0015031">
    <property type="term" value="P:protein transport"/>
    <property type="evidence" value="ECO:0007669"/>
    <property type="project" value="UniProtKB-KW"/>
</dbReference>
<feature type="domain" description="IBB" evidence="8">
    <location>
        <begin position="1"/>
        <end position="53"/>
    </location>
</feature>
<accession>A0ABD2NJY6</accession>
<feature type="repeat" description="ARM" evidence="6">
    <location>
        <begin position="115"/>
        <end position="158"/>
    </location>
</feature>
<evidence type="ECO:0000256" key="5">
    <source>
        <dbReference type="PIRNR" id="PIRNR005673"/>
    </source>
</evidence>
<dbReference type="AlphaFoldDB" id="A0ABD2NJY6"/>
<dbReference type="EMBL" id="JABFTP020000124">
    <property type="protein sequence ID" value="KAL3279008.1"/>
    <property type="molecule type" value="Genomic_DNA"/>
</dbReference>
<evidence type="ECO:0000256" key="6">
    <source>
        <dbReference type="PROSITE-ProRule" id="PRU00259"/>
    </source>
</evidence>
<evidence type="ECO:0000256" key="2">
    <source>
        <dbReference type="ARBA" id="ARBA00022448"/>
    </source>
</evidence>
<keyword evidence="3" id="KW-0677">Repeat</keyword>
<evidence type="ECO:0000256" key="4">
    <source>
        <dbReference type="ARBA" id="ARBA00022927"/>
    </source>
</evidence>
<proteinExistence type="inferred from homology"/>
<feature type="repeat" description="ARM" evidence="6">
    <location>
        <begin position="243"/>
        <end position="285"/>
    </location>
</feature>
<dbReference type="Pfam" id="PF01749">
    <property type="entry name" value="IBB"/>
    <property type="match status" value="1"/>
</dbReference>
<keyword evidence="2 5" id="KW-0813">Transport</keyword>
<dbReference type="PROSITE" id="PS51214">
    <property type="entry name" value="IBB"/>
    <property type="match status" value="1"/>
</dbReference>
<evidence type="ECO:0000313" key="9">
    <source>
        <dbReference type="EMBL" id="KAL3279008.1"/>
    </source>
</evidence>
<organism evidence="9 10">
    <name type="scientific">Cryptolaemus montrouzieri</name>
    <dbReference type="NCBI Taxonomy" id="559131"/>
    <lineage>
        <taxon>Eukaryota</taxon>
        <taxon>Metazoa</taxon>
        <taxon>Ecdysozoa</taxon>
        <taxon>Arthropoda</taxon>
        <taxon>Hexapoda</taxon>
        <taxon>Insecta</taxon>
        <taxon>Pterygota</taxon>
        <taxon>Neoptera</taxon>
        <taxon>Endopterygota</taxon>
        <taxon>Coleoptera</taxon>
        <taxon>Polyphaga</taxon>
        <taxon>Cucujiformia</taxon>
        <taxon>Coccinelloidea</taxon>
        <taxon>Coccinellidae</taxon>
        <taxon>Scymninae</taxon>
        <taxon>Scymnini</taxon>
        <taxon>Cryptolaemus</taxon>
    </lineage>
</organism>
<dbReference type="FunFam" id="1.20.5.690:FF:000001">
    <property type="entry name" value="Importin subunit alpha"/>
    <property type="match status" value="1"/>
</dbReference>
<feature type="repeat" description="ARM" evidence="6">
    <location>
        <begin position="200"/>
        <end position="228"/>
    </location>
</feature>
<dbReference type="SMART" id="SM00185">
    <property type="entry name" value="ARM"/>
    <property type="match status" value="8"/>
</dbReference>
<dbReference type="PIRSF" id="PIRSF005673">
    <property type="entry name" value="Importin_alpha"/>
    <property type="match status" value="1"/>
</dbReference>
<name>A0ABD2NJY6_9CUCU</name>
<dbReference type="PROSITE" id="PS50176">
    <property type="entry name" value="ARM_REPEAT"/>
    <property type="match status" value="4"/>
</dbReference>
<dbReference type="Pfam" id="PF16186">
    <property type="entry name" value="Arm_3"/>
    <property type="match status" value="1"/>
</dbReference>
<gene>
    <name evidence="9" type="ORF">HHI36_016524</name>
</gene>